<feature type="chain" id="PRO_5047200615" description="Chorion peroxidase" evidence="5">
    <location>
        <begin position="20"/>
        <end position="687"/>
    </location>
</feature>
<dbReference type="PANTHER" id="PTHR11475:SF4">
    <property type="entry name" value="CHORION PEROXIDASE"/>
    <property type="match status" value="1"/>
</dbReference>
<dbReference type="Gene3D" id="1.10.640.10">
    <property type="entry name" value="Haem peroxidase domain superfamily, animal type"/>
    <property type="match status" value="1"/>
</dbReference>
<evidence type="ECO:0000313" key="6">
    <source>
        <dbReference type="EMBL" id="CAL8121184.1"/>
    </source>
</evidence>
<keyword evidence="3" id="KW-0575">Peroxidase</keyword>
<keyword evidence="5" id="KW-0732">Signal</keyword>
<dbReference type="InterPro" id="IPR019791">
    <property type="entry name" value="Haem_peroxidase_animal"/>
</dbReference>
<dbReference type="PANTHER" id="PTHR11475">
    <property type="entry name" value="OXIDASE/PEROXIDASE"/>
    <property type="match status" value="1"/>
</dbReference>
<sequence length="687" mass="77130">MKYATLFLILTFGHSFVFSTKVQFSSNYEENLVQKVLQESQRNYDGKMELAFLNGAQSKRNHRELKKSTKFTQEIGRISNIYIDAFKILINRHQMNHSLAITYLRQQLPKECEQQPSLICDSTSKYRTFNGTCNNLNNYYWGSINMPNARLIPPAYANGIDEPRGGQNQTRLPSSRTITINIHQGGDEKYESLATHMVPQFGQFLDHDITLTPVDDLKCCGIDGPDCLPISVSPTDPFYGNRNPPVECLDFVRSTSTCFPQAGIEHREQMNIHSSYIDAGMVYGTSEATGSILRAHRNGRLAENAQYPGFLPFRKDVIPGDESEDVIAGDVRANEMPGLTVMHSLFLREHNRIAETLANLTDWDDEKIFQETRRIIAAEIQQITYNEFLPSILGSEAMSKYDIALPPLTVNQGFTKYDASTDSTIISSFATAAYRFGHTLVNGLIQLMMDGLSVGSYRVKDNYLVSHQILKDYTSTNGSSGYDLILNGLTRQKSQAFDQEIHKDMSNELFKNDHVKFIGTDLAARNVQRGRDHGTPSYNSFRRFCNIPSLTTWENRPDDIGEGAWAKLRSVYETPEDIDLYTGGLSQIPVEGGLSGPTLVCIQGIQFQRLMKGDRFFFTHGNDTGVSFTPEQLGALRRRTLGDIICENSQLRETASNVFFVGGGNHANPMVPCTDASRQMDISLFAV</sequence>
<gene>
    <name evidence="6" type="ORF">ODALV1_LOCUS19259</name>
</gene>
<dbReference type="Proteomes" id="UP001642540">
    <property type="component" value="Unassembled WGS sequence"/>
</dbReference>
<dbReference type="CDD" id="cd09823">
    <property type="entry name" value="peroxinectin_like"/>
    <property type="match status" value="1"/>
</dbReference>
<evidence type="ECO:0000256" key="4">
    <source>
        <dbReference type="ARBA" id="ARBA00023180"/>
    </source>
</evidence>
<evidence type="ECO:0000256" key="5">
    <source>
        <dbReference type="SAM" id="SignalP"/>
    </source>
</evidence>
<dbReference type="PROSITE" id="PS50292">
    <property type="entry name" value="PEROXIDASE_3"/>
    <property type="match status" value="1"/>
</dbReference>
<accession>A0ABP1R839</accession>
<keyword evidence="7" id="KW-1185">Reference proteome</keyword>
<comment type="caution">
    <text evidence="6">The sequence shown here is derived from an EMBL/GenBank/DDBJ whole genome shotgun (WGS) entry which is preliminary data.</text>
</comment>
<organism evidence="6 7">
    <name type="scientific">Orchesella dallaii</name>
    <dbReference type="NCBI Taxonomy" id="48710"/>
    <lineage>
        <taxon>Eukaryota</taxon>
        <taxon>Metazoa</taxon>
        <taxon>Ecdysozoa</taxon>
        <taxon>Arthropoda</taxon>
        <taxon>Hexapoda</taxon>
        <taxon>Collembola</taxon>
        <taxon>Entomobryomorpha</taxon>
        <taxon>Entomobryoidea</taxon>
        <taxon>Orchesellidae</taxon>
        <taxon>Orchesellinae</taxon>
        <taxon>Orchesella</taxon>
    </lineage>
</organism>
<keyword evidence="2" id="KW-0964">Secreted</keyword>
<proteinExistence type="predicted"/>
<protein>
    <recommendedName>
        <fullName evidence="8">Chorion peroxidase</fullName>
    </recommendedName>
</protein>
<comment type="subcellular location">
    <subcellularLocation>
        <location evidence="1">Secreted</location>
    </subcellularLocation>
</comment>
<keyword evidence="3" id="KW-0560">Oxidoreductase</keyword>
<dbReference type="PRINTS" id="PR00457">
    <property type="entry name" value="ANPEROXIDASE"/>
</dbReference>
<evidence type="ECO:0000256" key="1">
    <source>
        <dbReference type="ARBA" id="ARBA00004613"/>
    </source>
</evidence>
<evidence type="ECO:0000256" key="3">
    <source>
        <dbReference type="ARBA" id="ARBA00022559"/>
    </source>
</evidence>
<feature type="signal peptide" evidence="5">
    <location>
        <begin position="1"/>
        <end position="19"/>
    </location>
</feature>
<evidence type="ECO:0008006" key="8">
    <source>
        <dbReference type="Google" id="ProtNLM"/>
    </source>
</evidence>
<dbReference type="InterPro" id="IPR037120">
    <property type="entry name" value="Haem_peroxidase_sf_animal"/>
</dbReference>
<name>A0ABP1R839_9HEXA</name>
<evidence type="ECO:0000313" key="7">
    <source>
        <dbReference type="Proteomes" id="UP001642540"/>
    </source>
</evidence>
<reference evidence="6 7" key="1">
    <citation type="submission" date="2024-08" db="EMBL/GenBank/DDBJ databases">
        <authorList>
            <person name="Cucini C."/>
            <person name="Frati F."/>
        </authorList>
    </citation>
    <scope>NUCLEOTIDE SEQUENCE [LARGE SCALE GENOMIC DNA]</scope>
</reference>
<keyword evidence="4" id="KW-0325">Glycoprotein</keyword>
<dbReference type="EMBL" id="CAXLJM020000065">
    <property type="protein sequence ID" value="CAL8121184.1"/>
    <property type="molecule type" value="Genomic_DNA"/>
</dbReference>
<dbReference type="Pfam" id="PF03098">
    <property type="entry name" value="An_peroxidase"/>
    <property type="match status" value="1"/>
</dbReference>
<dbReference type="InterPro" id="IPR010255">
    <property type="entry name" value="Haem_peroxidase_sf"/>
</dbReference>
<evidence type="ECO:0000256" key="2">
    <source>
        <dbReference type="ARBA" id="ARBA00022525"/>
    </source>
</evidence>
<dbReference type="SUPFAM" id="SSF48113">
    <property type="entry name" value="Heme-dependent peroxidases"/>
    <property type="match status" value="1"/>
</dbReference>